<name>A0A1E8CIK5_9GAMM</name>
<dbReference type="OrthoDB" id="323926at2"/>
<reference evidence="2" key="1">
    <citation type="submission" date="2016-07" db="EMBL/GenBank/DDBJ databases">
        <authorList>
            <person name="Florea S."/>
            <person name="Webb J.S."/>
            <person name="Jaromczyk J."/>
            <person name="Schardl C.L."/>
        </authorList>
    </citation>
    <scope>NUCLEOTIDE SEQUENCE [LARGE SCALE GENOMIC DNA]</scope>
    <source>
        <strain evidence="2">KCTC 42131</strain>
    </source>
</reference>
<keyword evidence="2" id="KW-1185">Reference proteome</keyword>
<dbReference type="InterPro" id="IPR023214">
    <property type="entry name" value="HAD_sf"/>
</dbReference>
<evidence type="ECO:0000313" key="1">
    <source>
        <dbReference type="EMBL" id="OFE12330.1"/>
    </source>
</evidence>
<comment type="caution">
    <text evidence="1">The sequence shown here is derived from an EMBL/GenBank/DDBJ whole genome shotgun (WGS) entry which is preliminary data.</text>
</comment>
<dbReference type="RefSeq" id="WP_070115953.1">
    <property type="nucleotide sequence ID" value="NZ_CAXATG010000007.1"/>
</dbReference>
<dbReference type="InterPro" id="IPR036412">
    <property type="entry name" value="HAD-like_sf"/>
</dbReference>
<dbReference type="NCBIfam" id="TIGR01681">
    <property type="entry name" value="HAD-SF-IIIC"/>
    <property type="match status" value="1"/>
</dbReference>
<dbReference type="AlphaFoldDB" id="A0A1E8CIK5"/>
<proteinExistence type="predicted"/>
<dbReference type="Proteomes" id="UP000175669">
    <property type="component" value="Unassembled WGS sequence"/>
</dbReference>
<dbReference type="STRING" id="1524254.PHACT_03590"/>
<evidence type="ECO:0008006" key="3">
    <source>
        <dbReference type="Google" id="ProtNLM"/>
    </source>
</evidence>
<protein>
    <recommendedName>
        <fullName evidence="3">N-acetyltransferase domain-containing protein</fullName>
    </recommendedName>
</protein>
<dbReference type="Gene3D" id="3.40.50.1000">
    <property type="entry name" value="HAD superfamily/HAD-like"/>
    <property type="match status" value="1"/>
</dbReference>
<dbReference type="SUPFAM" id="SSF56784">
    <property type="entry name" value="HAD-like"/>
    <property type="match status" value="1"/>
</dbReference>
<gene>
    <name evidence="1" type="ORF">PHACT_03590</name>
</gene>
<sequence length="350" mass="39556">MSDSTAHPRIKCVVWDLDNTIWDGVLLESDTLPQLRSHVRELIEALDQRGILQSVASKNEPEPAMAALAAHGLDQYFLYSQINWNAKSDSIGTIAERLNIGLDTFAFIDDQAFERDEVLSVHPQVRAFSENSLASLSGRPDFNPLYLTEDAKNRRQMYQKEELRTKAQDDFKGPQDAFLRTLDLKLQLKRASKEDLHRAEELTVRTNQLNTTGVTYSASQLGELLASEQHQVIVAELTDKYGSYGAIGLLLISEQPGQWCVDLFLMSCRVMSRGVGGVILTALRMVCRNQGLKLAAQFRETDRNRLMLITYRFAGFQHDGDLLLNDLSKIPALPDYMQLSIDDAMHWRLP</sequence>
<dbReference type="NCBIfam" id="TIGR01686">
    <property type="entry name" value="FkbH"/>
    <property type="match status" value="1"/>
</dbReference>
<dbReference type="InterPro" id="IPR010033">
    <property type="entry name" value="HAD_SF_ppase_IIIC"/>
</dbReference>
<dbReference type="InterPro" id="IPR010037">
    <property type="entry name" value="FkbH_domain"/>
</dbReference>
<accession>A0A1E8CIK5</accession>
<evidence type="ECO:0000313" key="2">
    <source>
        <dbReference type="Proteomes" id="UP000175669"/>
    </source>
</evidence>
<dbReference type="EMBL" id="MASR01000001">
    <property type="protein sequence ID" value="OFE12330.1"/>
    <property type="molecule type" value="Genomic_DNA"/>
</dbReference>
<organism evidence="1 2">
    <name type="scientific">Pseudohongiella acticola</name>
    <dbReference type="NCBI Taxonomy" id="1524254"/>
    <lineage>
        <taxon>Bacteria</taxon>
        <taxon>Pseudomonadati</taxon>
        <taxon>Pseudomonadota</taxon>
        <taxon>Gammaproteobacteria</taxon>
        <taxon>Pseudomonadales</taxon>
        <taxon>Pseudohongiellaceae</taxon>
        <taxon>Pseudohongiella</taxon>
    </lineage>
</organism>